<dbReference type="PANTHER" id="PTHR43741:SF2">
    <property type="entry name" value="FMN-DEPENDENT NADH:QUINONE OXIDOREDUCTASE"/>
    <property type="match status" value="1"/>
</dbReference>
<dbReference type="InterPro" id="IPR003680">
    <property type="entry name" value="Flavodoxin_fold"/>
</dbReference>
<dbReference type="EC" id="1.6.5.-" evidence="6"/>
<comment type="catalytic activity">
    <reaction evidence="6">
        <text>2 a quinone + NADH + H(+) = 2 a 1,4-benzosemiquinone + NAD(+)</text>
        <dbReference type="Rhea" id="RHEA:65952"/>
        <dbReference type="ChEBI" id="CHEBI:15378"/>
        <dbReference type="ChEBI" id="CHEBI:57540"/>
        <dbReference type="ChEBI" id="CHEBI:57945"/>
        <dbReference type="ChEBI" id="CHEBI:132124"/>
        <dbReference type="ChEBI" id="CHEBI:134225"/>
    </reaction>
</comment>
<dbReference type="Gene3D" id="3.40.50.360">
    <property type="match status" value="1"/>
</dbReference>
<protein>
    <recommendedName>
        <fullName evidence="6">FMN dependent NADH:quinone oxidoreductase</fullName>
        <ecNumber evidence="6">1.6.5.-</ecNumber>
    </recommendedName>
    <alternativeName>
        <fullName evidence="6">Azo-dye reductase</fullName>
    </alternativeName>
    <alternativeName>
        <fullName evidence="6">FMN-dependent NADH-azo compound oxidoreductase</fullName>
    </alternativeName>
    <alternativeName>
        <fullName evidence="6">FMN-dependent NADH-azoreductase</fullName>
        <ecNumber evidence="6">1.7.1.17</ecNumber>
    </alternativeName>
</protein>
<name>A0A0A0D7T2_9PROT</name>
<comment type="similarity">
    <text evidence="6">Belongs to the azoreductase type 1 family.</text>
</comment>
<comment type="cofactor">
    <cofactor evidence="6">
        <name>FMN</name>
        <dbReference type="ChEBI" id="CHEBI:58210"/>
    </cofactor>
    <text evidence="6">Binds 1 FMN per subunit.</text>
</comment>
<dbReference type="AlphaFoldDB" id="A0A0A0D7T2"/>
<feature type="binding site" evidence="6">
    <location>
        <position position="10"/>
    </location>
    <ligand>
        <name>FMN</name>
        <dbReference type="ChEBI" id="CHEBI:58210"/>
    </ligand>
</feature>
<evidence type="ECO:0000256" key="5">
    <source>
        <dbReference type="ARBA" id="ARBA00048542"/>
    </source>
</evidence>
<dbReference type="PANTHER" id="PTHR43741">
    <property type="entry name" value="FMN-DEPENDENT NADH-AZOREDUCTASE 1"/>
    <property type="match status" value="1"/>
</dbReference>
<dbReference type="Proteomes" id="UP000029995">
    <property type="component" value="Unassembled WGS sequence"/>
</dbReference>
<accession>A0A0A0D7T2</accession>
<dbReference type="Pfam" id="PF02525">
    <property type="entry name" value="Flavodoxin_2"/>
    <property type="match status" value="1"/>
</dbReference>
<dbReference type="RefSeq" id="WP_034835899.1">
    <property type="nucleotide sequence ID" value="NZ_JANX01000112.1"/>
</dbReference>
<dbReference type="OrthoDB" id="9787136at2"/>
<dbReference type="GO" id="GO:0016655">
    <property type="term" value="F:oxidoreductase activity, acting on NAD(P)H, quinone or similar compound as acceptor"/>
    <property type="evidence" value="ECO:0007669"/>
    <property type="project" value="InterPro"/>
</dbReference>
<keyword evidence="4 6" id="KW-0520">NAD</keyword>
<gene>
    <name evidence="6" type="primary">azoR</name>
    <name evidence="8" type="ORF">P409_11610</name>
</gene>
<evidence type="ECO:0000256" key="1">
    <source>
        <dbReference type="ARBA" id="ARBA00022630"/>
    </source>
</evidence>
<evidence type="ECO:0000256" key="6">
    <source>
        <dbReference type="HAMAP-Rule" id="MF_01216"/>
    </source>
</evidence>
<dbReference type="SUPFAM" id="SSF52218">
    <property type="entry name" value="Flavoproteins"/>
    <property type="match status" value="1"/>
</dbReference>
<evidence type="ECO:0000256" key="4">
    <source>
        <dbReference type="ARBA" id="ARBA00023027"/>
    </source>
</evidence>
<reference evidence="8 9" key="1">
    <citation type="submission" date="2014-01" db="EMBL/GenBank/DDBJ databases">
        <title>Genome sequence determination for a cystic fibrosis isolate, Inquilinus limosus.</title>
        <authorList>
            <person name="Pino M."/>
            <person name="Di Conza J."/>
            <person name="Gutkind G."/>
        </authorList>
    </citation>
    <scope>NUCLEOTIDE SEQUENCE [LARGE SCALE GENOMIC DNA]</scope>
    <source>
        <strain evidence="8 9">MP06</strain>
    </source>
</reference>
<dbReference type="InterPro" id="IPR050104">
    <property type="entry name" value="FMN-dep_NADH:Q_OxRdtase_AzoR1"/>
</dbReference>
<feature type="binding site" evidence="6">
    <location>
        <begin position="96"/>
        <end position="99"/>
    </location>
    <ligand>
        <name>FMN</name>
        <dbReference type="ChEBI" id="CHEBI:58210"/>
    </ligand>
</feature>
<dbReference type="GO" id="GO:0016652">
    <property type="term" value="F:oxidoreductase activity, acting on NAD(P)H as acceptor"/>
    <property type="evidence" value="ECO:0007669"/>
    <property type="project" value="UniProtKB-UniRule"/>
</dbReference>
<dbReference type="HAMAP" id="MF_01216">
    <property type="entry name" value="Azoreductase_type1"/>
    <property type="match status" value="1"/>
</dbReference>
<evidence type="ECO:0000313" key="9">
    <source>
        <dbReference type="Proteomes" id="UP000029995"/>
    </source>
</evidence>
<keyword evidence="2 6" id="KW-0288">FMN</keyword>
<dbReference type="InterPro" id="IPR023048">
    <property type="entry name" value="NADH:quinone_OxRdtase_FMN_depd"/>
</dbReference>
<dbReference type="EMBL" id="JANX01000112">
    <property type="protein sequence ID" value="KGM34199.1"/>
    <property type="molecule type" value="Genomic_DNA"/>
</dbReference>
<comment type="caution">
    <text evidence="6">Lacks conserved residue(s) required for the propagation of feature annotation.</text>
</comment>
<dbReference type="InterPro" id="IPR029039">
    <property type="entry name" value="Flavoprotein-like_sf"/>
</dbReference>
<evidence type="ECO:0000259" key="7">
    <source>
        <dbReference type="Pfam" id="PF02525"/>
    </source>
</evidence>
<comment type="caution">
    <text evidence="8">The sequence shown here is derived from an EMBL/GenBank/DDBJ whole genome shotgun (WGS) entry which is preliminary data.</text>
</comment>
<evidence type="ECO:0000256" key="3">
    <source>
        <dbReference type="ARBA" id="ARBA00023002"/>
    </source>
</evidence>
<evidence type="ECO:0000256" key="2">
    <source>
        <dbReference type="ARBA" id="ARBA00022643"/>
    </source>
</evidence>
<comment type="catalytic activity">
    <reaction evidence="5">
        <text>N,N-dimethyl-1,4-phenylenediamine + anthranilate + 2 NAD(+) = 2-(4-dimethylaminophenyl)diazenylbenzoate + 2 NADH + 2 H(+)</text>
        <dbReference type="Rhea" id="RHEA:55872"/>
        <dbReference type="ChEBI" id="CHEBI:15378"/>
        <dbReference type="ChEBI" id="CHEBI:15783"/>
        <dbReference type="ChEBI" id="CHEBI:16567"/>
        <dbReference type="ChEBI" id="CHEBI:57540"/>
        <dbReference type="ChEBI" id="CHEBI:57945"/>
        <dbReference type="ChEBI" id="CHEBI:71579"/>
        <dbReference type="EC" id="1.7.1.17"/>
    </reaction>
    <physiologicalReaction direction="right-to-left" evidence="5">
        <dbReference type="Rhea" id="RHEA:55874"/>
    </physiologicalReaction>
</comment>
<dbReference type="GO" id="GO:0010181">
    <property type="term" value="F:FMN binding"/>
    <property type="evidence" value="ECO:0007669"/>
    <property type="project" value="UniProtKB-UniRule"/>
</dbReference>
<keyword evidence="1 6" id="KW-0285">Flavoprotein</keyword>
<dbReference type="GO" id="GO:0009055">
    <property type="term" value="F:electron transfer activity"/>
    <property type="evidence" value="ECO:0007669"/>
    <property type="project" value="UniProtKB-UniRule"/>
</dbReference>
<proteinExistence type="inferred from homology"/>
<keyword evidence="3 6" id="KW-0560">Oxidoreductase</keyword>
<comment type="function">
    <text evidence="6">Also exhibits azoreductase activity. Catalyzes the reductive cleavage of the azo bond in aromatic azo compounds to the corresponding amines.</text>
</comment>
<comment type="subunit">
    <text evidence="6">Homodimer.</text>
</comment>
<evidence type="ECO:0000313" key="8">
    <source>
        <dbReference type="EMBL" id="KGM34199.1"/>
    </source>
</evidence>
<feature type="domain" description="Flavodoxin-like fold" evidence="7">
    <location>
        <begin position="3"/>
        <end position="202"/>
    </location>
</feature>
<sequence>MTTILHIDASARLGRSHTRRLSARFVEAWLARRPHDTVIRRDVGLEPPPPVTEAWIAAAFTRPERRTPEMRAALAVSDALVDELERADLIVAGVPMYNFGMPAPMKAWVDNIVRVGRTFGFDRGRPGEPYWPMLSGKRLVTLGARGDWGYGPGGRIAGLNHVEPHLQTVFRYIGITDAVSIAVEYDEFADERIRQSLQAAEAEIDGLVARMTAEAMAA</sequence>
<comment type="function">
    <text evidence="6">Quinone reductase that provides resistance to thiol-specific stress caused by electrophilic quinones.</text>
</comment>
<dbReference type="EC" id="1.7.1.17" evidence="6"/>
<organism evidence="8 9">
    <name type="scientific">Inquilinus limosus MP06</name>
    <dbReference type="NCBI Taxonomy" id="1398085"/>
    <lineage>
        <taxon>Bacteria</taxon>
        <taxon>Pseudomonadati</taxon>
        <taxon>Pseudomonadota</taxon>
        <taxon>Alphaproteobacteria</taxon>
        <taxon>Rhodospirillales</taxon>
        <taxon>Rhodospirillaceae</taxon>
        <taxon>Inquilinus</taxon>
    </lineage>
</organism>